<sequence>MRFSWGRLWLALASIAAVALAVGFALQYLGLWVTA</sequence>
<reference evidence="1 2" key="1">
    <citation type="submission" date="2023-04" db="EMBL/GenBank/DDBJ databases">
        <title>Genome Encyclopedia of Bacteria and Archaea VI: Functional Genomics of Type Strains.</title>
        <authorList>
            <person name="Whitman W."/>
        </authorList>
    </citation>
    <scope>NUCLEOTIDE SEQUENCE [LARGE SCALE GENOMIC DNA]</scope>
    <source>
        <strain evidence="1 2">SG_E_30_P1</strain>
    </source>
</reference>
<evidence type="ECO:0000313" key="1">
    <source>
        <dbReference type="EMBL" id="MDH6180016.1"/>
    </source>
</evidence>
<evidence type="ECO:0000313" key="2">
    <source>
        <dbReference type="Proteomes" id="UP001160142"/>
    </source>
</evidence>
<name>A0ABT6KJD9_9MICO</name>
<accession>A0ABT6KJD9</accession>
<proteinExistence type="predicted"/>
<protein>
    <submittedName>
        <fullName evidence="1">Uncharacterized protein</fullName>
    </submittedName>
</protein>
<keyword evidence="2" id="KW-1185">Reference proteome</keyword>
<gene>
    <name evidence="1" type="ORF">M2152_000198</name>
</gene>
<dbReference type="EMBL" id="JARXVQ010000001">
    <property type="protein sequence ID" value="MDH6180016.1"/>
    <property type="molecule type" value="Genomic_DNA"/>
</dbReference>
<comment type="caution">
    <text evidence="1">The sequence shown here is derived from an EMBL/GenBank/DDBJ whole genome shotgun (WGS) entry which is preliminary data.</text>
</comment>
<dbReference type="Proteomes" id="UP001160142">
    <property type="component" value="Unassembled WGS sequence"/>
</dbReference>
<organism evidence="1 2">
    <name type="scientific">Antiquaquibacter oligotrophicus</name>
    <dbReference type="NCBI Taxonomy" id="2880260"/>
    <lineage>
        <taxon>Bacteria</taxon>
        <taxon>Bacillati</taxon>
        <taxon>Actinomycetota</taxon>
        <taxon>Actinomycetes</taxon>
        <taxon>Micrococcales</taxon>
        <taxon>Microbacteriaceae</taxon>
        <taxon>Antiquaquibacter</taxon>
    </lineage>
</organism>